<feature type="compositionally biased region" description="Basic residues" evidence="3">
    <location>
        <begin position="184"/>
        <end position="193"/>
    </location>
</feature>
<dbReference type="PROSITE" id="PS51419">
    <property type="entry name" value="RAB"/>
    <property type="match status" value="1"/>
</dbReference>
<dbReference type="InterPro" id="IPR027417">
    <property type="entry name" value="P-loop_NTPase"/>
</dbReference>
<evidence type="ECO:0000256" key="2">
    <source>
        <dbReference type="ARBA" id="ARBA00023134"/>
    </source>
</evidence>
<keyword evidence="5" id="KW-1185">Reference proteome</keyword>
<dbReference type="VEuPathDB" id="AmoebaDB:FDP41_012085"/>
<dbReference type="GO" id="GO:0005525">
    <property type="term" value="F:GTP binding"/>
    <property type="evidence" value="ECO:0007669"/>
    <property type="project" value="UniProtKB-KW"/>
</dbReference>
<dbReference type="Proteomes" id="UP000444721">
    <property type="component" value="Unassembled WGS sequence"/>
</dbReference>
<dbReference type="EMBL" id="VFQX01000013">
    <property type="protein sequence ID" value="KAF0981428.1"/>
    <property type="molecule type" value="Genomic_DNA"/>
</dbReference>
<evidence type="ECO:0000313" key="4">
    <source>
        <dbReference type="EMBL" id="KAF0981428.1"/>
    </source>
</evidence>
<dbReference type="InterPro" id="IPR001806">
    <property type="entry name" value="Small_GTPase"/>
</dbReference>
<feature type="compositionally biased region" description="Low complexity" evidence="3">
    <location>
        <begin position="381"/>
        <end position="395"/>
    </location>
</feature>
<feature type="compositionally biased region" description="Low complexity" evidence="3">
    <location>
        <begin position="408"/>
        <end position="428"/>
    </location>
</feature>
<feature type="compositionally biased region" description="Low complexity" evidence="3">
    <location>
        <begin position="550"/>
        <end position="563"/>
    </location>
</feature>
<dbReference type="VEuPathDB" id="AmoebaDB:NfTy_038040"/>
<dbReference type="SMART" id="SM00173">
    <property type="entry name" value="RAS"/>
    <property type="match status" value="1"/>
</dbReference>
<feature type="compositionally biased region" description="Basic and acidic residues" evidence="3">
    <location>
        <begin position="91"/>
        <end position="100"/>
    </location>
</feature>
<name>A0A6A5C6M8_NAEFO</name>
<gene>
    <name evidence="4" type="ORF">FDP41_012085</name>
</gene>
<sequence>MFFRKNRSNTNVQSSSNVPSTSSIARDRIISSSTPTLNSTTTTTSTTTAQLNTQPNAQPSTISQTSSPISVGARPSMDILLMGSHSHMHQKSQDQGEDSSRSTMSSVSSSRNRNSLRLSIGNFFKDKLCKIRNSLNRNTNLNFDDIEAAVASEQQRYSPSSSAPPGYGRCSIDTSRTNTASSGRHSKKERGRSRAISDVTHPKKRPVSVTFQQLQSGGGYANPYSQSILTSTSSSWSSDVFPSPRHFFKSSLFSNNKEQESKDIKVLVLGATAVGKSALCSQYLKGIFPSQHVATVEDQFKKVVDIDGETTSIHILDTWGDVLLQNESSSAAQQQPQDQSNSSSSSQTMPPSQLEQLSRPSRAITSIIDQVGEPSGQFNNTSYSTSASSNSTTISMSTSSMAESCTLTDASNVSSSKNSSPTSRRNSSAHLEMELKKSIINQISSHSSSSGSSNSHGSFFSSNVVIILMYSISDYSSFEKVLQIYENLQLLAVESHLKNYNEELANNSKKKGSLTKRSPRCKYYSFQPTILLVGTKRDQDPSIARSNLIQQLSTPTTSTTPQQQEERRPSMVQQPSSSADMYGFYYGFGLSNSLEDKSQLIHSLPARIPITKSNKRRPSIYSQYEYAMCGCTETERQVTFEEGEQLAATIGENCYFMEISNQNPLEVEQVFLQAVRKVRERITQLSNSEFARAARAQPISHRMPLSECVSVYSSRSSTAATPCDEDTWNVLNAAQQQPSVNHPRVRKEVPRLLSPISEMKDEKQRRRRKDIKVLENCAALTDDLINYM</sequence>
<evidence type="ECO:0000313" key="5">
    <source>
        <dbReference type="Proteomes" id="UP000444721"/>
    </source>
</evidence>
<keyword evidence="1" id="KW-0547">Nucleotide-binding</keyword>
<feature type="region of interest" description="Disordered" evidence="3">
    <location>
        <begin position="327"/>
        <end position="359"/>
    </location>
</feature>
<accession>A0A6A5C6M8</accession>
<dbReference type="RefSeq" id="XP_044566141.1">
    <property type="nucleotide sequence ID" value="XM_044702565.1"/>
</dbReference>
<dbReference type="OrthoDB" id="265044at2759"/>
<dbReference type="InterPro" id="IPR020849">
    <property type="entry name" value="Small_GTPase_Ras-type"/>
</dbReference>
<feature type="region of interest" description="Disordered" evidence="3">
    <location>
        <begin position="154"/>
        <end position="206"/>
    </location>
</feature>
<evidence type="ECO:0000256" key="1">
    <source>
        <dbReference type="ARBA" id="ARBA00022741"/>
    </source>
</evidence>
<feature type="region of interest" description="Disordered" evidence="3">
    <location>
        <begin position="546"/>
        <end position="576"/>
    </location>
</feature>
<proteinExistence type="predicted"/>
<dbReference type="PANTHER" id="PTHR24070">
    <property type="entry name" value="RAS, DI-RAS, AND RHEB FAMILY MEMBERS OF SMALL GTPASE SUPERFAMILY"/>
    <property type="match status" value="1"/>
</dbReference>
<comment type="caution">
    <text evidence="4">The sequence shown here is derived from an EMBL/GenBank/DDBJ whole genome shotgun (WGS) entry which is preliminary data.</text>
</comment>
<feature type="compositionally biased region" description="Low complexity" evidence="3">
    <location>
        <begin position="8"/>
        <end position="70"/>
    </location>
</feature>
<dbReference type="GO" id="GO:0016020">
    <property type="term" value="C:membrane"/>
    <property type="evidence" value="ECO:0007669"/>
    <property type="project" value="InterPro"/>
</dbReference>
<evidence type="ECO:0000256" key="3">
    <source>
        <dbReference type="SAM" id="MobiDB-lite"/>
    </source>
</evidence>
<protein>
    <submittedName>
        <fullName evidence="4">Uncharacterized protein</fullName>
    </submittedName>
</protein>
<dbReference type="VEuPathDB" id="AmoebaDB:NF0084170"/>
<feature type="compositionally biased region" description="Low complexity" evidence="3">
    <location>
        <begin position="328"/>
        <end position="353"/>
    </location>
</feature>
<keyword evidence="2" id="KW-0342">GTP-binding</keyword>
<feature type="compositionally biased region" description="Low complexity" evidence="3">
    <location>
        <begin position="101"/>
        <end position="113"/>
    </location>
</feature>
<dbReference type="GeneID" id="68119300"/>
<organism evidence="4 5">
    <name type="scientific">Naegleria fowleri</name>
    <name type="common">Brain eating amoeba</name>
    <dbReference type="NCBI Taxonomy" id="5763"/>
    <lineage>
        <taxon>Eukaryota</taxon>
        <taxon>Discoba</taxon>
        <taxon>Heterolobosea</taxon>
        <taxon>Tetramitia</taxon>
        <taxon>Eutetramitia</taxon>
        <taxon>Vahlkampfiidae</taxon>
        <taxon>Naegleria</taxon>
    </lineage>
</organism>
<reference evidence="4 5" key="1">
    <citation type="journal article" date="2019" name="Sci. Rep.">
        <title>Nanopore sequencing improves the draft genome of the human pathogenic amoeba Naegleria fowleri.</title>
        <authorList>
            <person name="Liechti N."/>
            <person name="Schurch N."/>
            <person name="Bruggmann R."/>
            <person name="Wittwer M."/>
        </authorList>
    </citation>
    <scope>NUCLEOTIDE SEQUENCE [LARGE SCALE GENOMIC DNA]</scope>
    <source>
        <strain evidence="4 5">ATCC 30894</strain>
    </source>
</reference>
<dbReference type="GO" id="GO:0007165">
    <property type="term" value="P:signal transduction"/>
    <property type="evidence" value="ECO:0007669"/>
    <property type="project" value="InterPro"/>
</dbReference>
<feature type="region of interest" description="Disordered" evidence="3">
    <location>
        <begin position="86"/>
        <end position="113"/>
    </location>
</feature>
<feature type="region of interest" description="Disordered" evidence="3">
    <location>
        <begin position="1"/>
        <end position="72"/>
    </location>
</feature>
<feature type="region of interest" description="Disordered" evidence="3">
    <location>
        <begin position="371"/>
        <end position="395"/>
    </location>
</feature>
<feature type="region of interest" description="Disordered" evidence="3">
    <location>
        <begin position="408"/>
        <end position="430"/>
    </location>
</feature>
<dbReference type="SUPFAM" id="SSF52540">
    <property type="entry name" value="P-loop containing nucleoside triphosphate hydrolases"/>
    <property type="match status" value="2"/>
</dbReference>
<dbReference type="PROSITE" id="PS51421">
    <property type="entry name" value="RAS"/>
    <property type="match status" value="1"/>
</dbReference>
<dbReference type="Pfam" id="PF00071">
    <property type="entry name" value="Ras"/>
    <property type="match status" value="2"/>
</dbReference>
<dbReference type="GO" id="GO:0003924">
    <property type="term" value="F:GTPase activity"/>
    <property type="evidence" value="ECO:0007669"/>
    <property type="project" value="InterPro"/>
</dbReference>
<dbReference type="AlphaFoldDB" id="A0A6A5C6M8"/>
<dbReference type="PRINTS" id="PR00449">
    <property type="entry name" value="RASTRNSFRMNG"/>
</dbReference>
<feature type="compositionally biased region" description="Polar residues" evidence="3">
    <location>
        <begin position="172"/>
        <end position="183"/>
    </location>
</feature>
<dbReference type="Gene3D" id="3.40.50.300">
    <property type="entry name" value="P-loop containing nucleotide triphosphate hydrolases"/>
    <property type="match status" value="3"/>
</dbReference>